<dbReference type="InterPro" id="IPR043502">
    <property type="entry name" value="DNA/RNA_pol_sf"/>
</dbReference>
<dbReference type="GO" id="GO:0003964">
    <property type="term" value="F:RNA-directed DNA polymerase activity"/>
    <property type="evidence" value="ECO:0007669"/>
    <property type="project" value="UniProtKB-KW"/>
</dbReference>
<keyword evidence="11" id="KW-1185">Reference proteome</keyword>
<evidence type="ECO:0000259" key="9">
    <source>
        <dbReference type="Pfam" id="PF17917"/>
    </source>
</evidence>
<dbReference type="Proteomes" id="UP000326458">
    <property type="component" value="Unassembled WGS sequence"/>
</dbReference>
<keyword evidence="5" id="KW-0255">Endonuclease</keyword>
<dbReference type="PANTHER" id="PTHR33064">
    <property type="entry name" value="POL PROTEIN"/>
    <property type="match status" value="1"/>
</dbReference>
<evidence type="ECO:0000256" key="6">
    <source>
        <dbReference type="ARBA" id="ARBA00022801"/>
    </source>
</evidence>
<dbReference type="InterPro" id="IPR036397">
    <property type="entry name" value="RNaseH_sf"/>
</dbReference>
<keyword evidence="2" id="KW-0808">Transferase</keyword>
<keyword evidence="6" id="KW-0378">Hydrolase</keyword>
<organism evidence="10 11">
    <name type="scientific">Muntiacus muntjak</name>
    <name type="common">Barking deer</name>
    <name type="synonym">Indian muntjac</name>
    <dbReference type="NCBI Taxonomy" id="9888"/>
    <lineage>
        <taxon>Eukaryota</taxon>
        <taxon>Metazoa</taxon>
        <taxon>Chordata</taxon>
        <taxon>Craniata</taxon>
        <taxon>Vertebrata</taxon>
        <taxon>Euteleostomi</taxon>
        <taxon>Mammalia</taxon>
        <taxon>Eutheria</taxon>
        <taxon>Laurasiatheria</taxon>
        <taxon>Artiodactyla</taxon>
        <taxon>Ruminantia</taxon>
        <taxon>Pecora</taxon>
        <taxon>Cervidae</taxon>
        <taxon>Muntiacinae</taxon>
        <taxon>Muntiacus</taxon>
    </lineage>
</organism>
<dbReference type="Gene3D" id="2.40.70.10">
    <property type="entry name" value="Acid Proteases"/>
    <property type="match status" value="1"/>
</dbReference>
<sequence length="487" mass="54739">MVDTGAQQSVLNKKLGQCLKKSSLVQGAMGTKRYCWTTEREVIPECPAPLLGQDLLTKVNAQLHFDPGGMSVTDGLGQPIHVLSLALRDEYRLFVPKPSEVIAPDIQPWVHKYLLTWAETAGMGLAKQRHPVIIELKAETTPMRVRQYPMSQEARRGITPHIRRLIDAGILKRCQSPWNTPLLPVKKPGSTDYRPDQDLQKVNKRVSDIHPTVPNPYTLLSSLLPEYTWYTVLDLKDAFFSLPLAAQSQEIFAFEWTEGEGQPVVQLTWTRLPQGFKNSPTLFNEALSEDLYEYRTHEKQGIKKGVLMQQWGPWKRPVAYLSKRLDLVAAGWPPCLRIIATTALLVRDADKLTYGQQLWVYTPHAIKGVLKQPPGKWISNARLTHYQALLLDAPRVRFQTPCFLNPATLLPNPEKDHPLHDCSEILAEALAAQKDLTDVPLNNSELVWFTDGNSYVKDGQRKAGAAIVDDSGQTIWAETLPPNTSAQ</sequence>
<keyword evidence="7" id="KW-0695">RNA-directed DNA polymerase</keyword>
<evidence type="ECO:0000313" key="10">
    <source>
        <dbReference type="EMBL" id="KAB0364955.1"/>
    </source>
</evidence>
<dbReference type="Gene3D" id="3.10.20.370">
    <property type="match status" value="1"/>
</dbReference>
<dbReference type="Pfam" id="PF17917">
    <property type="entry name" value="RT_RNaseH"/>
    <property type="match status" value="1"/>
</dbReference>
<dbReference type="InterPro" id="IPR000477">
    <property type="entry name" value="RT_dom"/>
</dbReference>
<dbReference type="Pfam" id="PF00078">
    <property type="entry name" value="RVT_1"/>
    <property type="match status" value="1"/>
</dbReference>
<evidence type="ECO:0000256" key="1">
    <source>
        <dbReference type="ARBA" id="ARBA00012493"/>
    </source>
</evidence>
<dbReference type="GO" id="GO:0004519">
    <property type="term" value="F:endonuclease activity"/>
    <property type="evidence" value="ECO:0007669"/>
    <property type="project" value="UniProtKB-KW"/>
</dbReference>
<dbReference type="SUPFAM" id="SSF56672">
    <property type="entry name" value="DNA/RNA polymerases"/>
    <property type="match status" value="2"/>
</dbReference>
<dbReference type="SUPFAM" id="SSF50630">
    <property type="entry name" value="Acid proteases"/>
    <property type="match status" value="1"/>
</dbReference>
<feature type="domain" description="Reverse transcriptase" evidence="8">
    <location>
        <begin position="185"/>
        <end position="297"/>
    </location>
</feature>
<dbReference type="GO" id="GO:0003676">
    <property type="term" value="F:nucleic acid binding"/>
    <property type="evidence" value="ECO:0007669"/>
    <property type="project" value="InterPro"/>
</dbReference>
<evidence type="ECO:0000256" key="5">
    <source>
        <dbReference type="ARBA" id="ARBA00022759"/>
    </source>
</evidence>
<evidence type="ECO:0000256" key="4">
    <source>
        <dbReference type="ARBA" id="ARBA00022722"/>
    </source>
</evidence>
<feature type="domain" description="Reverse transcriptase RNase H-like" evidence="9">
    <location>
        <begin position="304"/>
        <end position="390"/>
    </location>
</feature>
<gene>
    <name evidence="10" type="ORF">FD754_009111</name>
</gene>
<dbReference type="InterPro" id="IPR021109">
    <property type="entry name" value="Peptidase_aspartic_dom_sf"/>
</dbReference>
<evidence type="ECO:0000259" key="8">
    <source>
        <dbReference type="Pfam" id="PF00078"/>
    </source>
</evidence>
<name>A0A5N3WW07_MUNMU</name>
<accession>A0A5N3WW07</accession>
<dbReference type="Gene3D" id="3.30.420.10">
    <property type="entry name" value="Ribonuclease H-like superfamily/Ribonuclease H"/>
    <property type="match status" value="1"/>
</dbReference>
<evidence type="ECO:0000256" key="7">
    <source>
        <dbReference type="ARBA" id="ARBA00022918"/>
    </source>
</evidence>
<keyword evidence="4" id="KW-0540">Nuclease</keyword>
<dbReference type="Gene3D" id="3.10.10.10">
    <property type="entry name" value="HIV Type 1 Reverse Transcriptase, subunit A, domain 1"/>
    <property type="match status" value="1"/>
</dbReference>
<dbReference type="AlphaFoldDB" id="A0A5N3WW07"/>
<evidence type="ECO:0000256" key="3">
    <source>
        <dbReference type="ARBA" id="ARBA00022695"/>
    </source>
</evidence>
<protein>
    <recommendedName>
        <fullName evidence="1">RNA-directed DNA polymerase</fullName>
        <ecNumber evidence="1">2.7.7.49</ecNumber>
    </recommendedName>
</protein>
<dbReference type="InterPro" id="IPR041373">
    <property type="entry name" value="RT_RNaseH"/>
</dbReference>
<reference evidence="10 11" key="1">
    <citation type="submission" date="2019-06" db="EMBL/GenBank/DDBJ databases">
        <title>Discovery of a novel chromosome fission-fusion reversal in muntjac.</title>
        <authorList>
            <person name="Mudd A.B."/>
            <person name="Bredeson J.V."/>
            <person name="Baum R."/>
            <person name="Hockemeyer D."/>
            <person name="Rokhsar D.S."/>
        </authorList>
    </citation>
    <scope>NUCLEOTIDE SEQUENCE [LARGE SCALE GENOMIC DNA]</scope>
    <source>
        <strain evidence="10">UTSW_UCB_Mm</strain>
        <tissue evidence="10">Fibroblast cell line</tissue>
    </source>
</reference>
<comment type="caution">
    <text evidence="10">The sequence shown here is derived from an EMBL/GenBank/DDBJ whole genome shotgun (WGS) entry which is preliminary data.</text>
</comment>
<evidence type="ECO:0000256" key="2">
    <source>
        <dbReference type="ARBA" id="ARBA00022679"/>
    </source>
</evidence>
<dbReference type="EC" id="2.7.7.49" evidence="1"/>
<dbReference type="EMBL" id="VCEA01000001">
    <property type="protein sequence ID" value="KAB0364955.1"/>
    <property type="molecule type" value="Genomic_DNA"/>
</dbReference>
<keyword evidence="3" id="KW-0548">Nucleotidyltransferase</keyword>
<proteinExistence type="predicted"/>
<dbReference type="InterPro" id="IPR051320">
    <property type="entry name" value="Viral_Replic_Matur_Polypro"/>
</dbReference>
<evidence type="ECO:0000313" key="11">
    <source>
        <dbReference type="Proteomes" id="UP000326458"/>
    </source>
</evidence>
<dbReference type="GO" id="GO:0016787">
    <property type="term" value="F:hydrolase activity"/>
    <property type="evidence" value="ECO:0007669"/>
    <property type="project" value="UniProtKB-KW"/>
</dbReference>
<dbReference type="PANTHER" id="PTHR33064:SF29">
    <property type="entry name" value="PEPTIDASE A2 DOMAIN-CONTAINING PROTEIN-RELATED"/>
    <property type="match status" value="1"/>
</dbReference>